<feature type="compositionally biased region" description="Polar residues" evidence="1">
    <location>
        <begin position="589"/>
        <end position="599"/>
    </location>
</feature>
<feature type="compositionally biased region" description="Polar residues" evidence="1">
    <location>
        <begin position="33"/>
        <end position="43"/>
    </location>
</feature>
<evidence type="ECO:0000256" key="1">
    <source>
        <dbReference type="SAM" id="MobiDB-lite"/>
    </source>
</evidence>
<protein>
    <submittedName>
        <fullName evidence="2">CYFA0S01e19977g1_1</fullName>
    </submittedName>
</protein>
<feature type="region of interest" description="Disordered" evidence="1">
    <location>
        <begin position="1"/>
        <end position="20"/>
    </location>
</feature>
<feature type="region of interest" description="Disordered" evidence="1">
    <location>
        <begin position="578"/>
        <end position="640"/>
    </location>
</feature>
<dbReference type="AlphaFoldDB" id="A0A061AKB2"/>
<feature type="compositionally biased region" description="Polar residues" evidence="1">
    <location>
        <begin position="615"/>
        <end position="625"/>
    </location>
</feature>
<accession>A0A061AKB2</accession>
<dbReference type="VEuPathDB" id="FungiDB:BON22_5457"/>
<feature type="compositionally biased region" description="Basic and acidic residues" evidence="1">
    <location>
        <begin position="416"/>
        <end position="425"/>
    </location>
</feature>
<dbReference type="EMBL" id="LK052886">
    <property type="protein sequence ID" value="CDR37994.1"/>
    <property type="molecule type" value="Genomic_DNA"/>
</dbReference>
<feature type="region of interest" description="Disordered" evidence="1">
    <location>
        <begin position="340"/>
        <end position="425"/>
    </location>
</feature>
<proteinExistence type="predicted"/>
<feature type="region of interest" description="Disordered" evidence="1">
    <location>
        <begin position="33"/>
        <end position="62"/>
    </location>
</feature>
<feature type="compositionally biased region" description="Acidic residues" evidence="1">
    <location>
        <begin position="340"/>
        <end position="357"/>
    </location>
</feature>
<organism evidence="2">
    <name type="scientific">Cyberlindnera fabianii</name>
    <name type="common">Yeast</name>
    <name type="synonym">Hansenula fabianii</name>
    <dbReference type="NCBI Taxonomy" id="36022"/>
    <lineage>
        <taxon>Eukaryota</taxon>
        <taxon>Fungi</taxon>
        <taxon>Dikarya</taxon>
        <taxon>Ascomycota</taxon>
        <taxon>Saccharomycotina</taxon>
        <taxon>Saccharomycetes</taxon>
        <taxon>Phaffomycetales</taxon>
        <taxon>Phaffomycetaceae</taxon>
        <taxon>Cyberlindnera</taxon>
    </lineage>
</organism>
<feature type="compositionally biased region" description="Acidic residues" evidence="1">
    <location>
        <begin position="515"/>
        <end position="525"/>
    </location>
</feature>
<reference evidence="2" key="1">
    <citation type="journal article" date="2014" name="Genome Announc.">
        <title>Genome sequence of the yeast Cyberlindnera fabianii (Hansenula fabianii).</title>
        <authorList>
            <person name="Freel K.C."/>
            <person name="Sarilar V."/>
            <person name="Neuveglise C."/>
            <person name="Devillers H."/>
            <person name="Friedrich A."/>
            <person name="Schacherer J."/>
        </authorList>
    </citation>
    <scope>NUCLEOTIDE SEQUENCE</scope>
    <source>
        <strain evidence="2">YJS4271</strain>
    </source>
</reference>
<feature type="region of interest" description="Disordered" evidence="1">
    <location>
        <begin position="437"/>
        <end position="558"/>
    </location>
</feature>
<name>A0A061AKB2_CYBFA</name>
<evidence type="ECO:0000313" key="2">
    <source>
        <dbReference type="EMBL" id="CDR37994.1"/>
    </source>
</evidence>
<feature type="compositionally biased region" description="Polar residues" evidence="1">
    <location>
        <begin position="404"/>
        <end position="415"/>
    </location>
</feature>
<gene>
    <name evidence="2" type="ORF">CYFA0S_01e19977g</name>
</gene>
<feature type="compositionally biased region" description="Basic and acidic residues" evidence="1">
    <location>
        <begin position="446"/>
        <end position="459"/>
    </location>
</feature>
<sequence>MSSYNGGNHQQRHRSGTSMGAYKDVRSVIPQHSLNQGWRTQGNLVHHNDYPSPSRYPPHVPIHSFTQRQQEPANREPSYAQRQHPYLVNDGLNNVPQSAPVWSPHQQVGYDQSSVFNVPPALSRNDYLYGNSSSYRRLHSQHRTSSPTSSSQHRIYKWNPQSFSDIFLEPEEAERTWVKQCIDNGYAEHIKMLHLKTLCASDIKYVVVHSHGRTPTTFLILVDPPGVSTPPDVKLRRDEGFVPLKRSPLFIQDPYSAHLSVEGSSDGFKQEDWDEFCKCIRGFMKAKTFEKGGVKVEGDKEFIKAVQQVGTIDISDKKRNVYIRPSEFFEKVPSCSFHDDDDVYDDNDPSDNSDDDDIVRVKPQITTTIPKIFLTKRIPHPGPAANPKVFDISSEDEASDAESRSYNTTKGSQTENKTDSDEDHVNDTNELAKAIDAELESSPNHNLEHRNSSKARNNEPKTAGSCSPSRSQSESKLEVIDLDYEEHDTDVGTEPIPLNSKSKQIEVHNRSYNELTEEERAELEELETKSPSKHSSNLGHPKRLSPSHNESRIKRVKPNLKGVPAISKYFKTVNNSLLEGESDKGGSVDRQSTSSSPTAHDSIDVGSESDDDSDVTNANVLSSRNDGILGETNETGFTNPKEIEKTTFGNVTDPASVPSLYLFMETDPSNKSDPVKIGKAIARLMTDEGVRYTAIRYVSRRNGESLRYCVKFSSKRHVANAAKDLHGMIYQGTAQILVSFTEESVASDFWGNAELLQTQETKFRFT</sequence>